<keyword evidence="3" id="KW-0479">Metal-binding</keyword>
<evidence type="ECO:0000256" key="7">
    <source>
        <dbReference type="SAM" id="MobiDB-lite"/>
    </source>
</evidence>
<protein>
    <submittedName>
        <fullName evidence="10">Zn-dependent protease</fullName>
    </submittedName>
</protein>
<evidence type="ECO:0000256" key="2">
    <source>
        <dbReference type="ARBA" id="ARBA00022670"/>
    </source>
</evidence>
<dbReference type="EMBL" id="JALJYF010000001">
    <property type="protein sequence ID" value="MCP1726479.1"/>
    <property type="molecule type" value="Genomic_DNA"/>
</dbReference>
<reference evidence="10 11" key="1">
    <citation type="submission" date="2022-03" db="EMBL/GenBank/DDBJ databases">
        <title>Genomic Encyclopedia of Type Strains, Phase III (KMG-III): the genomes of soil and plant-associated and newly described type strains.</title>
        <authorList>
            <person name="Whitman W."/>
        </authorList>
    </citation>
    <scope>NUCLEOTIDE SEQUENCE [LARGE SCALE GENOMIC DNA]</scope>
    <source>
        <strain evidence="10 11">BSker1</strain>
    </source>
</reference>
<dbReference type="GO" id="GO:0008233">
    <property type="term" value="F:peptidase activity"/>
    <property type="evidence" value="ECO:0007669"/>
    <property type="project" value="UniProtKB-KW"/>
</dbReference>
<gene>
    <name evidence="10" type="ORF">J2T60_000444</name>
</gene>
<dbReference type="PANTHER" id="PTHR22726:SF1">
    <property type="entry name" value="METALLOENDOPEPTIDASE OMA1, MITOCHONDRIAL"/>
    <property type="match status" value="1"/>
</dbReference>
<organism evidence="10 11">
    <name type="scientific">Natronospira proteinivora</name>
    <dbReference type="NCBI Taxonomy" id="1807133"/>
    <lineage>
        <taxon>Bacteria</taxon>
        <taxon>Pseudomonadati</taxon>
        <taxon>Pseudomonadota</taxon>
        <taxon>Gammaproteobacteria</taxon>
        <taxon>Natronospirales</taxon>
        <taxon>Natronospiraceae</taxon>
        <taxon>Natronospira</taxon>
    </lineage>
</organism>
<evidence type="ECO:0000256" key="6">
    <source>
        <dbReference type="ARBA" id="ARBA00023049"/>
    </source>
</evidence>
<keyword evidence="2 10" id="KW-0645">Protease</keyword>
<evidence type="ECO:0000256" key="3">
    <source>
        <dbReference type="ARBA" id="ARBA00022723"/>
    </source>
</evidence>
<dbReference type="InterPro" id="IPR001915">
    <property type="entry name" value="Peptidase_M48"/>
</dbReference>
<name>A0ABT1G5A0_9GAMM</name>
<keyword evidence="6" id="KW-0482">Metalloprotease</keyword>
<accession>A0ABT1G5A0</accession>
<evidence type="ECO:0000259" key="9">
    <source>
        <dbReference type="Pfam" id="PF01435"/>
    </source>
</evidence>
<feature type="region of interest" description="Disordered" evidence="7">
    <location>
        <begin position="485"/>
        <end position="506"/>
    </location>
</feature>
<feature type="signal peptide" evidence="8">
    <location>
        <begin position="1"/>
        <end position="25"/>
    </location>
</feature>
<dbReference type="InterPro" id="IPR011990">
    <property type="entry name" value="TPR-like_helical_dom_sf"/>
</dbReference>
<sequence>MRALRQSLLSLVGIGLLAGAGTAHGGSGFDISQLPNLGDASSQIFSPREEARIGKDIVRQIRDAGLMLEDPDVEEYIQSVGQHLAAHSSRPGEHYRFFIMRSDGINAFALPGGYIGINAGLILAADTEAELAGVMAHEIAHVTQRHIARQMDAMRGSGLATVGAMIAAVLVASQTGNSDAAMAGALSAQALQMQRQINYTRAHEYEADRVGIRILTEAGFDPQGMVRFFEKLHRQTQHTAGAAMPEYLRTHPLTSSRITEARNRADEADGEHRDSSRRFYLIRERINAQMAARGQRELVRLNPARSPLELDFTHQLERYQQALVHQFRSRHEQAAHIFSQLANASPDIISYHLGWAENLVSQDKMEEAQEVYERAARLFPNNETLMESYARSLLDMNEIGAALKVLERLVERPGVQPRHHRLMARAHSEMGRQAESHYHMAGFHLEQGNIFAALTQMQLAFAQPQIDPRAERRFEQRMAQLRREWEMLPQEVRRAQDPRPRNPERD</sequence>
<evidence type="ECO:0000313" key="10">
    <source>
        <dbReference type="EMBL" id="MCP1726479.1"/>
    </source>
</evidence>
<dbReference type="SUPFAM" id="SSF48452">
    <property type="entry name" value="TPR-like"/>
    <property type="match status" value="1"/>
</dbReference>
<dbReference type="Gene3D" id="1.25.40.10">
    <property type="entry name" value="Tetratricopeptide repeat domain"/>
    <property type="match status" value="1"/>
</dbReference>
<keyword evidence="11" id="KW-1185">Reference proteome</keyword>
<evidence type="ECO:0000256" key="8">
    <source>
        <dbReference type="SAM" id="SignalP"/>
    </source>
</evidence>
<dbReference type="GO" id="GO:0006508">
    <property type="term" value="P:proteolysis"/>
    <property type="evidence" value="ECO:0007669"/>
    <property type="project" value="UniProtKB-KW"/>
</dbReference>
<comment type="caution">
    <text evidence="10">The sequence shown here is derived from an EMBL/GenBank/DDBJ whole genome shotgun (WGS) entry which is preliminary data.</text>
</comment>
<evidence type="ECO:0000256" key="4">
    <source>
        <dbReference type="ARBA" id="ARBA00022801"/>
    </source>
</evidence>
<feature type="domain" description="Peptidase M48" evidence="9">
    <location>
        <begin position="74"/>
        <end position="264"/>
    </location>
</feature>
<dbReference type="Proteomes" id="UP001523550">
    <property type="component" value="Unassembled WGS sequence"/>
</dbReference>
<dbReference type="InterPro" id="IPR051156">
    <property type="entry name" value="Mito/Outer_Membr_Metalloprot"/>
</dbReference>
<dbReference type="PANTHER" id="PTHR22726">
    <property type="entry name" value="METALLOENDOPEPTIDASE OMA1"/>
    <property type="match status" value="1"/>
</dbReference>
<dbReference type="Pfam" id="PF14559">
    <property type="entry name" value="TPR_19"/>
    <property type="match status" value="1"/>
</dbReference>
<keyword evidence="8" id="KW-0732">Signal</keyword>
<feature type="chain" id="PRO_5045995610" evidence="8">
    <location>
        <begin position="26"/>
        <end position="506"/>
    </location>
</feature>
<evidence type="ECO:0000256" key="5">
    <source>
        <dbReference type="ARBA" id="ARBA00022833"/>
    </source>
</evidence>
<proteinExistence type="predicted"/>
<dbReference type="CDD" id="cd07333">
    <property type="entry name" value="M48C_bepA_like"/>
    <property type="match status" value="1"/>
</dbReference>
<dbReference type="Gene3D" id="3.30.2010.10">
    <property type="entry name" value="Metalloproteases ('zincins'), catalytic domain"/>
    <property type="match status" value="1"/>
</dbReference>
<dbReference type="RefSeq" id="WP_253444832.1">
    <property type="nucleotide sequence ID" value="NZ_JALJYF010000001.1"/>
</dbReference>
<keyword evidence="5" id="KW-0862">Zinc</keyword>
<keyword evidence="4" id="KW-0378">Hydrolase</keyword>
<evidence type="ECO:0000256" key="1">
    <source>
        <dbReference type="ARBA" id="ARBA00001947"/>
    </source>
</evidence>
<comment type="cofactor">
    <cofactor evidence="1">
        <name>Zn(2+)</name>
        <dbReference type="ChEBI" id="CHEBI:29105"/>
    </cofactor>
</comment>
<evidence type="ECO:0000313" key="11">
    <source>
        <dbReference type="Proteomes" id="UP001523550"/>
    </source>
</evidence>
<dbReference type="Pfam" id="PF01435">
    <property type="entry name" value="Peptidase_M48"/>
    <property type="match status" value="1"/>
</dbReference>